<sequence>MHEKRIRVLSLPLSIPRSKSSKIPQTVRLKPERMDAFRYVIMLGNQRVEQIEAFLVVMQDEFPDEMAVGSPSKAPTHETEVLDGSGVTSLTNPVEELVRQTRETGHGSKLGIYCASTSQLRAPCGRKYEKSCWKRGAVKTFHNKSGTFRLRLTRYREEEQYLLLNEQPFKSPRPNERTISIPQESAICYLQNFRLVIQQRELLLLQPSPHPWIPLRPSSVGSYADSSMQRGPNQ</sequence>
<dbReference type="Proteomes" id="UP000016932">
    <property type="component" value="Unassembled WGS sequence"/>
</dbReference>
<feature type="region of interest" description="Disordered" evidence="1">
    <location>
        <begin position="67"/>
        <end position="87"/>
    </location>
</feature>
<dbReference type="HOGENOM" id="CLU_1185465_0_0_1"/>
<evidence type="ECO:0000313" key="2">
    <source>
        <dbReference type="EMBL" id="EME82519.1"/>
    </source>
</evidence>
<name>M2ZU35_PSEFD</name>
<reference evidence="2 3" key="1">
    <citation type="journal article" date="2012" name="PLoS Pathog.">
        <title>Diverse lifestyles and strategies of plant pathogenesis encoded in the genomes of eighteen Dothideomycetes fungi.</title>
        <authorList>
            <person name="Ohm R.A."/>
            <person name="Feau N."/>
            <person name="Henrissat B."/>
            <person name="Schoch C.L."/>
            <person name="Horwitz B.A."/>
            <person name="Barry K.W."/>
            <person name="Condon B.J."/>
            <person name="Copeland A.C."/>
            <person name="Dhillon B."/>
            <person name="Glaser F."/>
            <person name="Hesse C.N."/>
            <person name="Kosti I."/>
            <person name="LaButti K."/>
            <person name="Lindquist E.A."/>
            <person name="Lucas S."/>
            <person name="Salamov A.A."/>
            <person name="Bradshaw R.E."/>
            <person name="Ciuffetti L."/>
            <person name="Hamelin R.C."/>
            <person name="Kema G.H.J."/>
            <person name="Lawrence C."/>
            <person name="Scott J.A."/>
            <person name="Spatafora J.W."/>
            <person name="Turgeon B.G."/>
            <person name="de Wit P.J.G.M."/>
            <person name="Zhong S."/>
            <person name="Goodwin S.B."/>
            <person name="Grigoriev I.V."/>
        </authorList>
    </citation>
    <scope>NUCLEOTIDE SEQUENCE [LARGE SCALE GENOMIC DNA]</scope>
    <source>
        <strain evidence="2 3">CIRAD86</strain>
    </source>
</reference>
<dbReference type="KEGG" id="pfj:MYCFIDRAFT_176064"/>
<accession>M2ZU35</accession>
<evidence type="ECO:0000256" key="1">
    <source>
        <dbReference type="SAM" id="MobiDB-lite"/>
    </source>
</evidence>
<gene>
    <name evidence="2" type="ORF">MYCFIDRAFT_176064</name>
</gene>
<protein>
    <submittedName>
        <fullName evidence="2">Uncharacterized protein</fullName>
    </submittedName>
</protein>
<keyword evidence="3" id="KW-1185">Reference proteome</keyword>
<dbReference type="RefSeq" id="XP_007927860.1">
    <property type="nucleotide sequence ID" value="XM_007929669.1"/>
</dbReference>
<organism evidence="2 3">
    <name type="scientific">Pseudocercospora fijiensis (strain CIRAD86)</name>
    <name type="common">Black leaf streak disease fungus</name>
    <name type="synonym">Mycosphaerella fijiensis</name>
    <dbReference type="NCBI Taxonomy" id="383855"/>
    <lineage>
        <taxon>Eukaryota</taxon>
        <taxon>Fungi</taxon>
        <taxon>Dikarya</taxon>
        <taxon>Ascomycota</taxon>
        <taxon>Pezizomycotina</taxon>
        <taxon>Dothideomycetes</taxon>
        <taxon>Dothideomycetidae</taxon>
        <taxon>Mycosphaerellales</taxon>
        <taxon>Mycosphaerellaceae</taxon>
        <taxon>Pseudocercospora</taxon>
    </lineage>
</organism>
<dbReference type="AlphaFoldDB" id="M2ZU35"/>
<evidence type="ECO:0000313" key="3">
    <source>
        <dbReference type="Proteomes" id="UP000016932"/>
    </source>
</evidence>
<proteinExistence type="predicted"/>
<dbReference type="VEuPathDB" id="FungiDB:MYCFIDRAFT_176064"/>
<dbReference type="EMBL" id="KB446559">
    <property type="protein sequence ID" value="EME82519.1"/>
    <property type="molecule type" value="Genomic_DNA"/>
</dbReference>
<dbReference type="GeneID" id="19333495"/>